<keyword evidence="10" id="KW-1185">Reference proteome</keyword>
<dbReference type="GO" id="GO:0000139">
    <property type="term" value="C:Golgi membrane"/>
    <property type="evidence" value="ECO:0007669"/>
    <property type="project" value="UniProtKB-SubCell"/>
</dbReference>
<proteinExistence type="inferred from homology"/>
<comment type="caution">
    <text evidence="9">The sequence shown here is derived from an EMBL/GenBank/DDBJ whole genome shotgun (WGS) entry which is preliminary data.</text>
</comment>
<gene>
    <name evidence="9" type="ORF">FLAG1_05730</name>
</gene>
<evidence type="ECO:0000256" key="8">
    <source>
        <dbReference type="SAM" id="MobiDB-lite"/>
    </source>
</evidence>
<feature type="compositionally biased region" description="Acidic residues" evidence="8">
    <location>
        <begin position="713"/>
        <end position="734"/>
    </location>
</feature>
<keyword evidence="6" id="KW-0333">Golgi apparatus</keyword>
<dbReference type="PANTHER" id="PTHR31658:SF0">
    <property type="entry name" value="CONSERVED OLIGOMERIC GOLGI COMPLEX SUBUNIT 1"/>
    <property type="match status" value="1"/>
</dbReference>
<reference evidence="9 10" key="1">
    <citation type="submission" date="2015-04" db="EMBL/GenBank/DDBJ databases">
        <title>The draft genome sequence of Fusarium langsethiae, a T-2/HT-2 mycotoxin producer.</title>
        <authorList>
            <person name="Lysoe E."/>
            <person name="Divon H.H."/>
            <person name="Terzi V."/>
            <person name="Orru L."/>
            <person name="Lamontanara A."/>
            <person name="Kolseth A.-K."/>
            <person name="Frandsen R.J."/>
            <person name="Nielsen K."/>
            <person name="Thrane U."/>
        </authorList>
    </citation>
    <scope>NUCLEOTIDE SEQUENCE [LARGE SCALE GENOMIC DNA]</scope>
    <source>
        <strain evidence="9 10">Fl201059</strain>
    </source>
</reference>
<dbReference type="GO" id="GO:0006891">
    <property type="term" value="P:intra-Golgi vesicle-mediated transport"/>
    <property type="evidence" value="ECO:0007669"/>
    <property type="project" value="InterPro"/>
</dbReference>
<evidence type="ECO:0000256" key="2">
    <source>
        <dbReference type="ARBA" id="ARBA00006653"/>
    </source>
</evidence>
<feature type="compositionally biased region" description="Basic and acidic residues" evidence="8">
    <location>
        <begin position="690"/>
        <end position="712"/>
    </location>
</feature>
<feature type="region of interest" description="Disordered" evidence="8">
    <location>
        <begin position="686"/>
        <end position="763"/>
    </location>
</feature>
<evidence type="ECO:0000256" key="1">
    <source>
        <dbReference type="ARBA" id="ARBA00004395"/>
    </source>
</evidence>
<dbReference type="OrthoDB" id="46189at2759"/>
<dbReference type="InterPro" id="IPR033370">
    <property type="entry name" value="COG1"/>
</dbReference>
<dbReference type="Proteomes" id="UP000037904">
    <property type="component" value="Unassembled WGS sequence"/>
</dbReference>
<evidence type="ECO:0000313" key="9">
    <source>
        <dbReference type="EMBL" id="KPA41410.1"/>
    </source>
</evidence>
<name>A0A0M9EX42_FUSLA</name>
<accession>A0A0M9EX42</accession>
<dbReference type="PANTHER" id="PTHR31658">
    <property type="entry name" value="CONSERVED OLIGOMERIC GOLGI COMPLEX SUBUNIT 1"/>
    <property type="match status" value="1"/>
</dbReference>
<evidence type="ECO:0000256" key="3">
    <source>
        <dbReference type="ARBA" id="ARBA00020978"/>
    </source>
</evidence>
<comment type="subcellular location">
    <subcellularLocation>
        <location evidence="1">Golgi apparatus membrane</location>
        <topology evidence="1">Peripheral membrane protein</topology>
    </subcellularLocation>
</comment>
<dbReference type="AlphaFoldDB" id="A0A0M9EX42"/>
<evidence type="ECO:0000313" key="10">
    <source>
        <dbReference type="Proteomes" id="UP000037904"/>
    </source>
</evidence>
<evidence type="ECO:0000256" key="7">
    <source>
        <dbReference type="ARBA" id="ARBA00023136"/>
    </source>
</evidence>
<keyword evidence="7" id="KW-0472">Membrane</keyword>
<sequence length="836" mass="93871">MADIDTSKLTSSAQIFSPNNTLPQIRAIHKSLHVAIEEKSTRLRTQVGSSYRDLLGTADTIVHMRDDNDVVQELLGKMGGQCGRAVISAKATGLSNFVAKENRSAASIAARLRLLDACVLVVGRILKGGGGLGDGVKKGDRLILSTKVLVLSRLLIKSLLDDAADPSSRRATETARTSVNKLRRRLLRNVEKVFERAGDETEREDVQKALCAYSLATSSGARDVLRHFLHVRGEAMSLAFEVEENNRKTSTEDVVKSLRLYSRTLLDVQALVPGRLSLALSGLKNRPLLADPSLKQLEGLRLDIYERWCDEEIQYFTPYVRHDDLDGSQARQMLAAWSEKGSEVLLSGLRKALDTMSEFKMIMELRTSVLELWVRDGGKAKGIDPSEMQDSLREAINSRMLEVLDTKVNKLRLVGSEVSAALGRWKDGITDEHLSIWDEDGYDEALTGGAAPFVQEVVSRLYGRNDAVSKAAHCYKSWYHVIDDVKEVVEQLRRQRWDNDYDEIEDEETIEARQKLLSKDDPQTLQERLDTTLDKSFKELEDHIQGLWNERAGSSRNGKVAMYFLRVMRDTRQQLPDRSSIRTFGLKIVPSLHENMAIAVSEPALNEFSAQGITQRVVVGRPLWDGEPALPNQPSPEIFQFLRSLSMSMSDQGLDLWTKAAVSVMKKHLTQQIYELWDKSIAESLSEETNTSKKQDAKDSKPKKADTDAGKNDDDDTDKNEDEDEDEDTEDEGDENTKQKDTNTETSTEVEKQGKETMSGLSSEQKADLFTQWLFDVSLLRHCIGNTEDASSNLFQKLEDKFYQHSKLDGTAARQRISKSASDFWQRTSLLFGLLA</sequence>
<dbReference type="GO" id="GO:0017119">
    <property type="term" value="C:Golgi transport complex"/>
    <property type="evidence" value="ECO:0007669"/>
    <property type="project" value="InterPro"/>
</dbReference>
<dbReference type="Pfam" id="PF08700">
    <property type="entry name" value="VPS51_Exo84_N"/>
    <property type="match status" value="1"/>
</dbReference>
<organism evidence="9 10">
    <name type="scientific">Fusarium langsethiae</name>
    <dbReference type="NCBI Taxonomy" id="179993"/>
    <lineage>
        <taxon>Eukaryota</taxon>
        <taxon>Fungi</taxon>
        <taxon>Dikarya</taxon>
        <taxon>Ascomycota</taxon>
        <taxon>Pezizomycotina</taxon>
        <taxon>Sordariomycetes</taxon>
        <taxon>Hypocreomycetidae</taxon>
        <taxon>Hypocreales</taxon>
        <taxon>Nectriaceae</taxon>
        <taxon>Fusarium</taxon>
    </lineage>
</organism>
<comment type="similarity">
    <text evidence="2">Belongs to the COG1 family.</text>
</comment>
<keyword evidence="5" id="KW-0653">Protein transport</keyword>
<dbReference type="GO" id="GO:0015031">
    <property type="term" value="P:protein transport"/>
    <property type="evidence" value="ECO:0007669"/>
    <property type="project" value="UniProtKB-KW"/>
</dbReference>
<protein>
    <recommendedName>
        <fullName evidence="3">Conserved oligomeric Golgi complex subunit 1</fullName>
    </recommendedName>
</protein>
<evidence type="ECO:0000256" key="5">
    <source>
        <dbReference type="ARBA" id="ARBA00022927"/>
    </source>
</evidence>
<keyword evidence="4" id="KW-0813">Transport</keyword>
<dbReference type="EMBL" id="JXCE01000098">
    <property type="protein sequence ID" value="KPA41410.1"/>
    <property type="molecule type" value="Genomic_DNA"/>
</dbReference>
<evidence type="ECO:0000256" key="4">
    <source>
        <dbReference type="ARBA" id="ARBA00022448"/>
    </source>
</evidence>
<evidence type="ECO:0000256" key="6">
    <source>
        <dbReference type="ARBA" id="ARBA00023034"/>
    </source>
</evidence>
<feature type="compositionally biased region" description="Basic and acidic residues" evidence="8">
    <location>
        <begin position="735"/>
        <end position="755"/>
    </location>
</feature>